<dbReference type="PROSITE" id="PS50123">
    <property type="entry name" value="CHER"/>
    <property type="match status" value="1"/>
</dbReference>
<dbReference type="SUPFAM" id="SSF47757">
    <property type="entry name" value="Chemotaxis receptor methyltransferase CheR, N-terminal domain"/>
    <property type="match status" value="1"/>
</dbReference>
<gene>
    <name evidence="2" type="ORF">JQC93_15475</name>
</gene>
<evidence type="ECO:0000313" key="3">
    <source>
        <dbReference type="Proteomes" id="UP000809621"/>
    </source>
</evidence>
<dbReference type="InterPro" id="IPR000780">
    <property type="entry name" value="CheR_MeTrfase"/>
</dbReference>
<dbReference type="SUPFAM" id="SSF53335">
    <property type="entry name" value="S-adenosyl-L-methionine-dependent methyltransferases"/>
    <property type="match status" value="1"/>
</dbReference>
<reference evidence="2 3" key="1">
    <citation type="submission" date="2021-02" db="EMBL/GenBank/DDBJ databases">
        <authorList>
            <person name="Park J.-S."/>
        </authorList>
    </citation>
    <scope>NUCLEOTIDE SEQUENCE [LARGE SCALE GENOMIC DNA]</scope>
    <source>
        <strain evidence="2 3">188UL20-2</strain>
    </source>
</reference>
<dbReference type="PRINTS" id="PR00996">
    <property type="entry name" value="CHERMTFRASE"/>
</dbReference>
<dbReference type="Gene3D" id="3.40.50.150">
    <property type="entry name" value="Vaccinia Virus protein VP39"/>
    <property type="match status" value="1"/>
</dbReference>
<dbReference type="Pfam" id="PF01739">
    <property type="entry name" value="CheR"/>
    <property type="match status" value="1"/>
</dbReference>
<name>A0ABS2HL89_9VIBR</name>
<dbReference type="EMBL" id="JAFEUM010000006">
    <property type="protein sequence ID" value="MBM7037809.1"/>
    <property type="molecule type" value="Genomic_DNA"/>
</dbReference>
<accession>A0ABS2HL89</accession>
<protein>
    <recommendedName>
        <fullName evidence="1">CheR-type methyltransferase domain-containing protein</fullName>
    </recommendedName>
</protein>
<evidence type="ECO:0000259" key="1">
    <source>
        <dbReference type="PROSITE" id="PS50123"/>
    </source>
</evidence>
<dbReference type="RefSeq" id="WP_205159302.1">
    <property type="nucleotide sequence ID" value="NZ_JAFEUM010000006.1"/>
</dbReference>
<comment type="caution">
    <text evidence="2">The sequence shown here is derived from an EMBL/GenBank/DDBJ whole genome shotgun (WGS) entry which is preliminary data.</text>
</comment>
<dbReference type="InterPro" id="IPR022642">
    <property type="entry name" value="CheR_C"/>
</dbReference>
<sequence>MSENEVNSAIASSWLDEPLSEEKNIEMSLLLTVLDEHFGYSFRYYSKNSLARSFARACSKFGLEHMSDLIPILLHQPRRLDEVIDAITVNYTQLYREPKSWLSFAQSILPRLYSYPSLNIWIAGCSTGEEIYSLMILLDEHNLLGRSNITATDINPWVLETAASGVLSQSLNQKDRDAYQQSGGKENLDDYFVGGRELITPLKRSLESVTFKVHDLCQGPPMEGMHLVLCRNVLIYFTREKQKQVVMDLENSLVPLGYCCLGQKERFMQHQGGLKPLVETQGWYKRFR</sequence>
<organism evidence="2 3">
    <name type="scientific">Vibrio ulleungensis</name>
    <dbReference type="NCBI Taxonomy" id="2807619"/>
    <lineage>
        <taxon>Bacteria</taxon>
        <taxon>Pseudomonadati</taxon>
        <taxon>Pseudomonadota</taxon>
        <taxon>Gammaproteobacteria</taxon>
        <taxon>Vibrionales</taxon>
        <taxon>Vibrionaceae</taxon>
        <taxon>Vibrio</taxon>
    </lineage>
</organism>
<evidence type="ECO:0000313" key="2">
    <source>
        <dbReference type="EMBL" id="MBM7037809.1"/>
    </source>
</evidence>
<dbReference type="Proteomes" id="UP000809621">
    <property type="component" value="Unassembled WGS sequence"/>
</dbReference>
<proteinExistence type="predicted"/>
<dbReference type="PANTHER" id="PTHR24422">
    <property type="entry name" value="CHEMOTAXIS PROTEIN METHYLTRANSFERASE"/>
    <property type="match status" value="1"/>
</dbReference>
<dbReference type="PANTHER" id="PTHR24422:SF8">
    <property type="entry name" value="CHEMOTAXIS PROTEIN"/>
    <property type="match status" value="1"/>
</dbReference>
<dbReference type="InterPro" id="IPR050903">
    <property type="entry name" value="Bact_Chemotaxis_MeTrfase"/>
</dbReference>
<dbReference type="InterPro" id="IPR029063">
    <property type="entry name" value="SAM-dependent_MTases_sf"/>
</dbReference>
<feature type="domain" description="CheR-type methyltransferase" evidence="1">
    <location>
        <begin position="26"/>
        <end position="288"/>
    </location>
</feature>
<keyword evidence="3" id="KW-1185">Reference proteome</keyword>
<dbReference type="SMART" id="SM00138">
    <property type="entry name" value="MeTrc"/>
    <property type="match status" value="1"/>
</dbReference>